<proteinExistence type="predicted"/>
<dbReference type="CDD" id="cd00266">
    <property type="entry name" value="MADS_SRF_like"/>
    <property type="match status" value="1"/>
</dbReference>
<reference evidence="7" key="1">
    <citation type="journal article" date="2019" name="Toxins">
        <title>Detection of Abrin-Like and Prepropulchellin-Like Toxin Genes and Transcripts Using Whole Genome Sequencing and Full-Length Transcript Sequencing of Abrus precatorius.</title>
        <authorList>
            <person name="Hovde B.T."/>
            <person name="Daligault H.E."/>
            <person name="Hanschen E.R."/>
            <person name="Kunde Y.A."/>
            <person name="Johnson M.B."/>
            <person name="Starkenburg S.R."/>
            <person name="Johnson S.L."/>
        </authorList>
    </citation>
    <scope>NUCLEOTIDE SEQUENCE [LARGE SCALE GENOMIC DNA]</scope>
</reference>
<dbReference type="InterPro" id="IPR033897">
    <property type="entry name" value="SRF-like_MADS-box"/>
</dbReference>
<dbReference type="PANTHER" id="PTHR11945">
    <property type="entry name" value="MADS BOX PROTEIN"/>
    <property type="match status" value="1"/>
</dbReference>
<dbReference type="AlphaFoldDB" id="A0A8B8KGZ0"/>
<dbReference type="GO" id="GO:0000978">
    <property type="term" value="F:RNA polymerase II cis-regulatory region sequence-specific DNA binding"/>
    <property type="evidence" value="ECO:0007669"/>
    <property type="project" value="TreeGrafter"/>
</dbReference>
<keyword evidence="7" id="KW-1185">Reference proteome</keyword>
<dbReference type="InterPro" id="IPR036879">
    <property type="entry name" value="TF_MADSbox_sf"/>
</dbReference>
<name>A0A8B8KGZ0_ABRPR</name>
<keyword evidence="3" id="KW-0238">DNA-binding</keyword>
<keyword evidence="2" id="KW-0805">Transcription regulation</keyword>
<dbReference type="GeneID" id="113855656"/>
<dbReference type="PRINTS" id="PR00404">
    <property type="entry name" value="MADSDOMAIN"/>
</dbReference>
<dbReference type="Proteomes" id="UP000694853">
    <property type="component" value="Unplaced"/>
</dbReference>
<dbReference type="InterPro" id="IPR002100">
    <property type="entry name" value="TF_MADSbox"/>
</dbReference>
<keyword evidence="5" id="KW-0539">Nucleus</keyword>
<dbReference type="Pfam" id="PF00319">
    <property type="entry name" value="SRF-TF"/>
    <property type="match status" value="1"/>
</dbReference>
<dbReference type="Gene3D" id="3.40.1810.10">
    <property type="entry name" value="Transcription factor, MADS-box"/>
    <property type="match status" value="1"/>
</dbReference>
<evidence type="ECO:0000256" key="5">
    <source>
        <dbReference type="ARBA" id="ARBA00023242"/>
    </source>
</evidence>
<dbReference type="OrthoDB" id="601557at2759"/>
<dbReference type="RefSeq" id="XP_027343087.1">
    <property type="nucleotide sequence ID" value="XM_027487286.1"/>
</dbReference>
<evidence type="ECO:0000259" key="6">
    <source>
        <dbReference type="PROSITE" id="PS50066"/>
    </source>
</evidence>
<dbReference type="PANTHER" id="PTHR11945:SF564">
    <property type="entry name" value="PROTEIN, PUTATIVE-RELATED"/>
    <property type="match status" value="1"/>
</dbReference>
<dbReference type="GO" id="GO:0045944">
    <property type="term" value="P:positive regulation of transcription by RNA polymerase II"/>
    <property type="evidence" value="ECO:0007669"/>
    <property type="project" value="InterPro"/>
</dbReference>
<dbReference type="SUPFAM" id="SSF55455">
    <property type="entry name" value="SRF-like"/>
    <property type="match status" value="1"/>
</dbReference>
<dbReference type="PROSITE" id="PS50066">
    <property type="entry name" value="MADS_BOX_2"/>
    <property type="match status" value="1"/>
</dbReference>
<dbReference type="GO" id="GO:0005634">
    <property type="term" value="C:nucleus"/>
    <property type="evidence" value="ECO:0007669"/>
    <property type="project" value="UniProtKB-SubCell"/>
</dbReference>
<dbReference type="KEGG" id="aprc:113855656"/>
<evidence type="ECO:0000256" key="1">
    <source>
        <dbReference type="ARBA" id="ARBA00004123"/>
    </source>
</evidence>
<evidence type="ECO:0000313" key="8">
    <source>
        <dbReference type="RefSeq" id="XP_027343087.1"/>
    </source>
</evidence>
<reference evidence="8" key="2">
    <citation type="submission" date="2025-08" db="UniProtKB">
        <authorList>
            <consortium name="RefSeq"/>
        </authorList>
    </citation>
    <scope>IDENTIFICATION</scope>
    <source>
        <tissue evidence="8">Young leaves</tissue>
    </source>
</reference>
<evidence type="ECO:0000256" key="4">
    <source>
        <dbReference type="ARBA" id="ARBA00023163"/>
    </source>
</evidence>
<keyword evidence="4" id="KW-0804">Transcription</keyword>
<dbReference type="GO" id="GO:0000981">
    <property type="term" value="F:DNA-binding transcription factor activity, RNA polymerase II-specific"/>
    <property type="evidence" value="ECO:0007669"/>
    <property type="project" value="InterPro"/>
</dbReference>
<comment type="subcellular location">
    <subcellularLocation>
        <location evidence="1">Nucleus</location>
    </subcellularLocation>
</comment>
<organism evidence="7 8">
    <name type="scientific">Abrus precatorius</name>
    <name type="common">Indian licorice</name>
    <name type="synonym">Glycine abrus</name>
    <dbReference type="NCBI Taxonomy" id="3816"/>
    <lineage>
        <taxon>Eukaryota</taxon>
        <taxon>Viridiplantae</taxon>
        <taxon>Streptophyta</taxon>
        <taxon>Embryophyta</taxon>
        <taxon>Tracheophyta</taxon>
        <taxon>Spermatophyta</taxon>
        <taxon>Magnoliopsida</taxon>
        <taxon>eudicotyledons</taxon>
        <taxon>Gunneridae</taxon>
        <taxon>Pentapetalae</taxon>
        <taxon>rosids</taxon>
        <taxon>fabids</taxon>
        <taxon>Fabales</taxon>
        <taxon>Fabaceae</taxon>
        <taxon>Papilionoideae</taxon>
        <taxon>50 kb inversion clade</taxon>
        <taxon>NPAAA clade</taxon>
        <taxon>indigoferoid/millettioid clade</taxon>
        <taxon>Abreae</taxon>
        <taxon>Abrus</taxon>
    </lineage>
</organism>
<evidence type="ECO:0000256" key="2">
    <source>
        <dbReference type="ARBA" id="ARBA00023015"/>
    </source>
</evidence>
<gene>
    <name evidence="8" type="primary">LOC113855656</name>
</gene>
<feature type="domain" description="MADS-box" evidence="6">
    <location>
        <begin position="1"/>
        <end position="52"/>
    </location>
</feature>
<evidence type="ECO:0000313" key="7">
    <source>
        <dbReference type="Proteomes" id="UP000694853"/>
    </source>
</evidence>
<protein>
    <submittedName>
        <fullName evidence="8">MADS-box transcription factor PHERES 1-like</fullName>
    </submittedName>
</protein>
<accession>A0A8B8KGZ0</accession>
<sequence>MGRARTTLKRISKEGLRKSTFKQRKKGLMKKISEFCTMCGAEACFIVYDDNNGNVEPMTWPEDPTVVHSMIEKYESQKNEKPPKTFNIEDFFENRKNMLEAEISRVKKEITKTKYPTKDQSFSNLGEEQLKAFIDILDAKIGACDRRISLLKNMHESEVMQNMAQKGATSSHPSQLNLVQNINQSQLIPTPMRQLNDTNGMTNFTNSTIQVHGACFHRTNMLANLQQSDACFSFMPNMAQESVPSSLGSQLNCMQNISTSQHNLETLKPLDSTNKLGESSTDFANQLGEFQHCVDEPIEIDDWFNQLGGGDLESVLQNIHFQSQN</sequence>
<dbReference type="GO" id="GO:0046983">
    <property type="term" value="F:protein dimerization activity"/>
    <property type="evidence" value="ECO:0007669"/>
    <property type="project" value="InterPro"/>
</dbReference>
<evidence type="ECO:0000256" key="3">
    <source>
        <dbReference type="ARBA" id="ARBA00023125"/>
    </source>
</evidence>
<dbReference type="SMART" id="SM00432">
    <property type="entry name" value="MADS"/>
    <property type="match status" value="1"/>
</dbReference>